<keyword evidence="3" id="KW-1185">Reference proteome</keyword>
<protein>
    <recommendedName>
        <fullName evidence="4">Cell wall protein PhiA</fullName>
    </recommendedName>
</protein>
<dbReference type="AlphaFoldDB" id="A0A7H8QVU4"/>
<reference evidence="3" key="1">
    <citation type="submission" date="2020-06" db="EMBL/GenBank/DDBJ databases">
        <title>A chromosome-scale genome assembly of Talaromyces rugulosus W13939.</title>
        <authorList>
            <person name="Wang B."/>
            <person name="Guo L."/>
            <person name="Ye K."/>
            <person name="Wang L."/>
        </authorList>
    </citation>
    <scope>NUCLEOTIDE SEQUENCE [LARGE SCALE GENOMIC DNA]</scope>
    <source>
        <strain evidence="3">W13939</strain>
    </source>
</reference>
<organism evidence="2 3">
    <name type="scientific">Talaromyces rugulosus</name>
    <name type="common">Penicillium rugulosum</name>
    <dbReference type="NCBI Taxonomy" id="121627"/>
    <lineage>
        <taxon>Eukaryota</taxon>
        <taxon>Fungi</taxon>
        <taxon>Dikarya</taxon>
        <taxon>Ascomycota</taxon>
        <taxon>Pezizomycotina</taxon>
        <taxon>Eurotiomycetes</taxon>
        <taxon>Eurotiomycetidae</taxon>
        <taxon>Eurotiales</taxon>
        <taxon>Trichocomaceae</taxon>
        <taxon>Talaromyces</taxon>
        <taxon>Talaromyces sect. Islandici</taxon>
    </lineage>
</organism>
<dbReference type="GeneID" id="55992259"/>
<dbReference type="KEGG" id="trg:TRUGW13939_04759"/>
<evidence type="ECO:0000313" key="2">
    <source>
        <dbReference type="EMBL" id="QKX57641.1"/>
    </source>
</evidence>
<keyword evidence="1" id="KW-0732">Signal</keyword>
<sequence>MKGFLSLAALAATCATAAADVPAQFTLVIAASDSSINGLAVVDTNNNEIDIEGVLQPNLGNGDPTVFYFDSATGHLATNSTLTGAERFGYTLYSNFTSSLRFNDGDNISGDVGYPTFTVGDDGLLSAGGNLTWAWCPDDFNVGDGWYLPGSVTLGSIAKGCEKIDGLTAVAASS</sequence>
<proteinExistence type="predicted"/>
<name>A0A7H8QVU4_TALRU</name>
<feature type="signal peptide" evidence="1">
    <location>
        <begin position="1"/>
        <end position="19"/>
    </location>
</feature>
<accession>A0A7H8QVU4</accession>
<dbReference type="Proteomes" id="UP000509510">
    <property type="component" value="Chromosome II"/>
</dbReference>
<dbReference type="RefSeq" id="XP_035343819.1">
    <property type="nucleotide sequence ID" value="XM_035487926.1"/>
</dbReference>
<dbReference type="OrthoDB" id="4220723at2759"/>
<evidence type="ECO:0000256" key="1">
    <source>
        <dbReference type="SAM" id="SignalP"/>
    </source>
</evidence>
<feature type="chain" id="PRO_5028820017" description="Cell wall protein PhiA" evidence="1">
    <location>
        <begin position="20"/>
        <end position="174"/>
    </location>
</feature>
<dbReference type="EMBL" id="CP055899">
    <property type="protein sequence ID" value="QKX57641.1"/>
    <property type="molecule type" value="Genomic_DNA"/>
</dbReference>
<evidence type="ECO:0000313" key="3">
    <source>
        <dbReference type="Proteomes" id="UP000509510"/>
    </source>
</evidence>
<gene>
    <name evidence="2" type="ORF">TRUGW13939_04759</name>
</gene>
<evidence type="ECO:0008006" key="4">
    <source>
        <dbReference type="Google" id="ProtNLM"/>
    </source>
</evidence>